<dbReference type="Proteomes" id="UP000502823">
    <property type="component" value="Unassembled WGS sequence"/>
</dbReference>
<evidence type="ECO:0000256" key="5">
    <source>
        <dbReference type="ARBA" id="ARBA00022737"/>
    </source>
</evidence>
<dbReference type="PANTHER" id="PTHR45760">
    <property type="entry name" value="FI19922P1-RELATED"/>
    <property type="match status" value="1"/>
</dbReference>
<dbReference type="OrthoDB" id="1747031at2759"/>
<evidence type="ECO:0000256" key="1">
    <source>
        <dbReference type="ARBA" id="ARBA00004448"/>
    </source>
</evidence>
<evidence type="ECO:0000256" key="6">
    <source>
        <dbReference type="ARBA" id="ARBA00022792"/>
    </source>
</evidence>
<dbReference type="FunCoup" id="A0A6L2PXU1">
    <property type="interactions" value="1580"/>
</dbReference>
<evidence type="ECO:0008006" key="14">
    <source>
        <dbReference type="Google" id="ProtNLM"/>
    </source>
</evidence>
<gene>
    <name evidence="12" type="ORF">Cfor_01928</name>
</gene>
<keyword evidence="3 11" id="KW-0813">Transport</keyword>
<evidence type="ECO:0000256" key="3">
    <source>
        <dbReference type="ARBA" id="ARBA00022448"/>
    </source>
</evidence>
<evidence type="ECO:0000256" key="2">
    <source>
        <dbReference type="ARBA" id="ARBA00006375"/>
    </source>
</evidence>
<comment type="similarity">
    <text evidence="2 11">Belongs to the mitochondrial carrier (TC 2.A.29) family.</text>
</comment>
<organism evidence="12 13">
    <name type="scientific">Coptotermes formosanus</name>
    <name type="common">Formosan subterranean termite</name>
    <dbReference type="NCBI Taxonomy" id="36987"/>
    <lineage>
        <taxon>Eukaryota</taxon>
        <taxon>Metazoa</taxon>
        <taxon>Ecdysozoa</taxon>
        <taxon>Arthropoda</taxon>
        <taxon>Hexapoda</taxon>
        <taxon>Insecta</taxon>
        <taxon>Pterygota</taxon>
        <taxon>Neoptera</taxon>
        <taxon>Polyneoptera</taxon>
        <taxon>Dictyoptera</taxon>
        <taxon>Blattodea</taxon>
        <taxon>Blattoidea</taxon>
        <taxon>Termitoidae</taxon>
        <taxon>Rhinotermitidae</taxon>
        <taxon>Coptotermes</taxon>
    </lineage>
</organism>
<evidence type="ECO:0000256" key="8">
    <source>
        <dbReference type="ARBA" id="ARBA00023128"/>
    </source>
</evidence>
<comment type="subcellular location">
    <subcellularLocation>
        <location evidence="1">Mitochondrion inner membrane</location>
        <topology evidence="1">Multi-pass membrane protein</topology>
    </subcellularLocation>
</comment>
<dbReference type="PROSITE" id="PS50920">
    <property type="entry name" value="SOLCAR"/>
    <property type="match status" value="3"/>
</dbReference>
<reference evidence="13" key="1">
    <citation type="submission" date="2020-01" db="EMBL/GenBank/DDBJ databases">
        <title>Draft genome sequence of the Termite Coptotermes fromosanus.</title>
        <authorList>
            <person name="Itakura S."/>
            <person name="Yosikawa Y."/>
            <person name="Umezawa K."/>
        </authorList>
    </citation>
    <scope>NUCLEOTIDE SEQUENCE [LARGE SCALE GENOMIC DNA]</scope>
</reference>
<keyword evidence="5" id="KW-0677">Repeat</keyword>
<feature type="repeat" description="Solcar" evidence="10">
    <location>
        <begin position="154"/>
        <end position="238"/>
    </location>
</feature>
<comment type="caution">
    <text evidence="12">The sequence shown here is derived from an EMBL/GenBank/DDBJ whole genome shotgun (WGS) entry which is preliminary data.</text>
</comment>
<dbReference type="InterPro" id="IPR023395">
    <property type="entry name" value="MCP_dom_sf"/>
</dbReference>
<dbReference type="EMBL" id="BLKM01000498">
    <property type="protein sequence ID" value="GFG34597.1"/>
    <property type="molecule type" value="Genomic_DNA"/>
</dbReference>
<dbReference type="SUPFAM" id="SSF103506">
    <property type="entry name" value="Mitochondrial carrier"/>
    <property type="match status" value="1"/>
</dbReference>
<keyword evidence="6" id="KW-0999">Mitochondrion inner membrane</keyword>
<evidence type="ECO:0000256" key="4">
    <source>
        <dbReference type="ARBA" id="ARBA00022692"/>
    </source>
</evidence>
<name>A0A6L2PXU1_COPFO</name>
<keyword evidence="9 10" id="KW-0472">Membrane</keyword>
<sequence length="445" mass="50166">MPQYESEYQGLDDPRFRISVTQQMAASCTGAIITSLLMTPFDVVKIRLQTQQKTQLSNKCFLYCNGLMDHLCPCINPNGPVQPSSQTSQVWFRRSGHFTGTIDAFVKIARSEGPLSLWSGLSPTLVLAVPATVVYFVTYENLRLLVKDRHGGIQPYWGPLIAGAAARFWAVTLVSPLELIRTKMQSKKVSYQEIRQALKSLLHYHGVRGLFKGLGPTLLRDVPFSGIYWFHYEKFKSILSPGVPSFGTSFVAGATAGSIAALVTNPFDVVKTHQQIELGEKEIYSGNYIFFCCNPYFIRVNTVAEPPGRGSSMLKTFHNIYSRHGISGLFTGLTPRLVKVAPACAIMISSFEYGKRFFHRNGYDKCCVYLKYLRVAVGDHRPFQEECYVHEYQTVQTVGEHNPLFEMAYDLQLQHAGTCGKHNTHRIRSYPFGLLSDIEMYTCWQ</sequence>
<dbReference type="Pfam" id="PF00153">
    <property type="entry name" value="Mito_carr"/>
    <property type="match status" value="4"/>
</dbReference>
<accession>A0A6L2PXU1</accession>
<dbReference type="InParanoid" id="A0A6L2PXU1"/>
<dbReference type="InterPro" id="IPR045315">
    <property type="entry name" value="Mtm1-like"/>
</dbReference>
<keyword evidence="4 10" id="KW-0812">Transmembrane</keyword>
<feature type="repeat" description="Solcar" evidence="10">
    <location>
        <begin position="244"/>
        <end position="357"/>
    </location>
</feature>
<proteinExistence type="inferred from homology"/>
<protein>
    <recommendedName>
        <fullName evidence="14">Solute carrier family 25 member 40</fullName>
    </recommendedName>
</protein>
<keyword evidence="8" id="KW-0496">Mitochondrion</keyword>
<evidence type="ECO:0000256" key="9">
    <source>
        <dbReference type="ARBA" id="ARBA00023136"/>
    </source>
</evidence>
<keyword evidence="7" id="KW-1133">Transmembrane helix</keyword>
<evidence type="ECO:0000313" key="13">
    <source>
        <dbReference type="Proteomes" id="UP000502823"/>
    </source>
</evidence>
<dbReference type="GO" id="GO:1990542">
    <property type="term" value="P:mitochondrial transmembrane transport"/>
    <property type="evidence" value="ECO:0007669"/>
    <property type="project" value="InterPro"/>
</dbReference>
<feature type="repeat" description="Solcar" evidence="10">
    <location>
        <begin position="18"/>
        <end position="145"/>
    </location>
</feature>
<dbReference type="Gene3D" id="1.50.40.10">
    <property type="entry name" value="Mitochondrial carrier domain"/>
    <property type="match status" value="2"/>
</dbReference>
<evidence type="ECO:0000256" key="11">
    <source>
        <dbReference type="RuleBase" id="RU000488"/>
    </source>
</evidence>
<evidence type="ECO:0000256" key="10">
    <source>
        <dbReference type="PROSITE-ProRule" id="PRU00282"/>
    </source>
</evidence>
<evidence type="ECO:0000313" key="12">
    <source>
        <dbReference type="EMBL" id="GFG34597.1"/>
    </source>
</evidence>
<dbReference type="InterPro" id="IPR018108">
    <property type="entry name" value="MCP_transmembrane"/>
</dbReference>
<dbReference type="PANTHER" id="PTHR45760:SF2">
    <property type="entry name" value="FI19922P1-RELATED"/>
    <property type="match status" value="1"/>
</dbReference>
<dbReference type="GO" id="GO:0005743">
    <property type="term" value="C:mitochondrial inner membrane"/>
    <property type="evidence" value="ECO:0007669"/>
    <property type="project" value="UniProtKB-SubCell"/>
</dbReference>
<dbReference type="AlphaFoldDB" id="A0A6L2PXU1"/>
<evidence type="ECO:0000256" key="7">
    <source>
        <dbReference type="ARBA" id="ARBA00022989"/>
    </source>
</evidence>
<keyword evidence="13" id="KW-1185">Reference proteome</keyword>